<sequence>MKKPSPVGFAALLERMPRSFRKQAKAVEKRARQRREAQAQRFEQAFAPAPAPKSQEADRNTWQDTVASFNGREA</sequence>
<gene>
    <name evidence="2" type="ORF">ACG04Q_04895</name>
</gene>
<dbReference type="EMBL" id="JBIGHX010000002">
    <property type="protein sequence ID" value="MFG6460899.1"/>
    <property type="molecule type" value="Genomic_DNA"/>
</dbReference>
<proteinExistence type="predicted"/>
<reference evidence="2 3" key="1">
    <citation type="submission" date="2024-08" db="EMBL/GenBank/DDBJ databases">
        <authorList>
            <person name="Lu H."/>
        </authorList>
    </citation>
    <scope>NUCLEOTIDE SEQUENCE [LARGE SCALE GENOMIC DNA]</scope>
    <source>
        <strain evidence="2 3">DXS20W</strain>
    </source>
</reference>
<evidence type="ECO:0000256" key="1">
    <source>
        <dbReference type="SAM" id="MobiDB-lite"/>
    </source>
</evidence>
<organism evidence="2 3">
    <name type="scientific">Pelomonas lactea</name>
    <dbReference type="NCBI Taxonomy" id="3299030"/>
    <lineage>
        <taxon>Bacteria</taxon>
        <taxon>Pseudomonadati</taxon>
        <taxon>Pseudomonadota</taxon>
        <taxon>Betaproteobacteria</taxon>
        <taxon>Burkholderiales</taxon>
        <taxon>Sphaerotilaceae</taxon>
        <taxon>Roseateles</taxon>
    </lineage>
</organism>
<evidence type="ECO:0000313" key="3">
    <source>
        <dbReference type="Proteomes" id="UP001606302"/>
    </source>
</evidence>
<protein>
    <submittedName>
        <fullName evidence="2">Uncharacterized protein</fullName>
    </submittedName>
</protein>
<dbReference type="Proteomes" id="UP001606302">
    <property type="component" value="Unassembled WGS sequence"/>
</dbReference>
<comment type="caution">
    <text evidence="2">The sequence shown here is derived from an EMBL/GenBank/DDBJ whole genome shotgun (WGS) entry which is preliminary data.</text>
</comment>
<accession>A0ABW7GGA1</accession>
<dbReference type="RefSeq" id="WP_394509747.1">
    <property type="nucleotide sequence ID" value="NZ_JBIGHX010000002.1"/>
</dbReference>
<feature type="compositionally biased region" description="Low complexity" evidence="1">
    <location>
        <begin position="39"/>
        <end position="48"/>
    </location>
</feature>
<name>A0ABW7GGA1_9BURK</name>
<feature type="region of interest" description="Disordered" evidence="1">
    <location>
        <begin position="21"/>
        <end position="74"/>
    </location>
</feature>
<evidence type="ECO:0000313" key="2">
    <source>
        <dbReference type="EMBL" id="MFG6460899.1"/>
    </source>
</evidence>
<feature type="compositionally biased region" description="Basic and acidic residues" evidence="1">
    <location>
        <begin position="25"/>
        <end position="38"/>
    </location>
</feature>
<keyword evidence="3" id="KW-1185">Reference proteome</keyword>